<dbReference type="GO" id="GO:0016787">
    <property type="term" value="F:hydrolase activity"/>
    <property type="evidence" value="ECO:0007669"/>
    <property type="project" value="UniProtKB-KW"/>
</dbReference>
<evidence type="ECO:0000259" key="14">
    <source>
        <dbReference type="Pfam" id="PF05970"/>
    </source>
</evidence>
<evidence type="ECO:0000256" key="9">
    <source>
        <dbReference type="ARBA" id="ARBA00023204"/>
    </source>
</evidence>
<dbReference type="SUPFAM" id="SSF52540">
    <property type="entry name" value="P-loop containing nucleoside triphosphate hydrolases"/>
    <property type="match status" value="2"/>
</dbReference>
<dbReference type="GO" id="GO:0005524">
    <property type="term" value="F:ATP binding"/>
    <property type="evidence" value="ECO:0007669"/>
    <property type="project" value="UniProtKB-UniRule"/>
</dbReference>
<dbReference type="GO" id="GO:0003677">
    <property type="term" value="F:DNA binding"/>
    <property type="evidence" value="ECO:0007669"/>
    <property type="project" value="UniProtKB-KW"/>
</dbReference>
<reference evidence="16" key="2">
    <citation type="journal article" date="2022" name="Elife">
        <title>Obligate sexual reproduction of a homothallic fungus closely related to the Cryptococcus pathogenic species complex.</title>
        <authorList>
            <person name="Passer A.R."/>
            <person name="Clancey S.A."/>
            <person name="Shea T."/>
            <person name="David-Palma M."/>
            <person name="Averette A.F."/>
            <person name="Boekhout T."/>
            <person name="Porcel B.M."/>
            <person name="Nowrousian M."/>
            <person name="Cuomo C.A."/>
            <person name="Sun S."/>
            <person name="Heitman J."/>
            <person name="Coelho M.A."/>
        </authorList>
    </citation>
    <scope>NUCLEOTIDE SEQUENCE</scope>
    <source>
        <strain evidence="16">CBS 7841</strain>
    </source>
</reference>
<dbReference type="EMBL" id="CP143790">
    <property type="protein sequence ID" value="WVN90430.1"/>
    <property type="molecule type" value="Genomic_DNA"/>
</dbReference>
<evidence type="ECO:0000256" key="7">
    <source>
        <dbReference type="ARBA" id="ARBA00023128"/>
    </source>
</evidence>
<keyword evidence="6 12" id="KW-0238">DNA-binding</keyword>
<dbReference type="InterPro" id="IPR048293">
    <property type="entry name" value="PIF1_RRM3_pfh1"/>
</dbReference>
<comment type="subcellular location">
    <subcellularLocation>
        <location evidence="12">Nucleus</location>
    </subcellularLocation>
    <subcellularLocation>
        <location evidence="12">Mitochondrion</location>
    </subcellularLocation>
</comment>
<feature type="compositionally biased region" description="Polar residues" evidence="13">
    <location>
        <begin position="96"/>
        <end position="107"/>
    </location>
</feature>
<evidence type="ECO:0000256" key="10">
    <source>
        <dbReference type="ARBA" id="ARBA00023235"/>
    </source>
</evidence>
<dbReference type="Gene3D" id="3.40.50.300">
    <property type="entry name" value="P-loop containing nucleotide triphosphate hydrolases"/>
    <property type="match status" value="2"/>
</dbReference>
<feature type="domain" description="DNA helicase Pif1-like 2B" evidence="15">
    <location>
        <begin position="410"/>
        <end position="451"/>
    </location>
</feature>
<dbReference type="GO" id="GO:0000723">
    <property type="term" value="P:telomere maintenance"/>
    <property type="evidence" value="ECO:0007669"/>
    <property type="project" value="InterPro"/>
</dbReference>
<dbReference type="GO" id="GO:0005739">
    <property type="term" value="C:mitochondrion"/>
    <property type="evidence" value="ECO:0007669"/>
    <property type="project" value="UniProtKB-SubCell"/>
</dbReference>
<evidence type="ECO:0000313" key="16">
    <source>
        <dbReference type="EMBL" id="WVN90430.1"/>
    </source>
</evidence>
<evidence type="ECO:0000256" key="5">
    <source>
        <dbReference type="ARBA" id="ARBA00022840"/>
    </source>
</evidence>
<feature type="binding site" evidence="12">
    <location>
        <begin position="128"/>
        <end position="135"/>
    </location>
    <ligand>
        <name>ATP</name>
        <dbReference type="ChEBI" id="CHEBI:30616"/>
    </ligand>
</feature>
<sequence>MGIGNYFIDLTGSSDSSGSSGIEYIIDPPKASLESIANRFKRKRGDSMQVEEKKSFLKPEHTGQSLTVLLSKTLGQEDFVSVDGNESTTTSASTAEPDQSINNEPVLSPQQSQILSRILEGESFFFTGSAGTGKSVLLRAIIQAFRQKEMEEELLNPVDTEKLTFLKHIKKSRGSVKDQVQRWKLAVTASTGMAGVNIGGSTVHSWAGIGLGKGKEVDLAKSVKTSKHASERWRSTSALVIDEISMIDGDLLDKLDYIGRQLRENDYPFGGIQLIISGDFFQLPPVDKIGTPKFAFEAKVWSKLFSSGNMASLTRVFRQRDNRFVKVLESMRRGIVTQDDIKLLQSLKRPIADANNIQPVGLYPQKQMVESINMKRLSDLSGEERMYTAYDAPGWTVAGSPISQEEATRKLNTNTIWPQHLSLKLGAQVMLVMNMNDGTLVNGSTGIVVDFMTPEKAYNIGALLTGSNTSPYLDKRHEFPLVRFATSKYACRPKPKVVLVPLMTVDCMTPAGHPEATRHQIPLILAWALTIHKSQGQTIERVRIDLEKTFAEGQAYVAISRAVSLEGLEIHNFSSSHVRVHPKVIEWAKPFEEAQADEEEWSKVIEDLES</sequence>
<organism evidence="16 17">
    <name type="scientific">Cryptococcus depauperatus CBS 7841</name>
    <dbReference type="NCBI Taxonomy" id="1295531"/>
    <lineage>
        <taxon>Eukaryota</taxon>
        <taxon>Fungi</taxon>
        <taxon>Dikarya</taxon>
        <taxon>Basidiomycota</taxon>
        <taxon>Agaricomycotina</taxon>
        <taxon>Tremellomycetes</taxon>
        <taxon>Tremellales</taxon>
        <taxon>Cryptococcaceae</taxon>
        <taxon>Cryptococcus</taxon>
    </lineage>
</organism>
<evidence type="ECO:0000256" key="11">
    <source>
        <dbReference type="ARBA" id="ARBA00023242"/>
    </source>
</evidence>
<dbReference type="PANTHER" id="PTHR47642">
    <property type="entry name" value="ATP-DEPENDENT DNA HELICASE"/>
    <property type="match status" value="1"/>
</dbReference>
<dbReference type="CDD" id="cd18037">
    <property type="entry name" value="DEXSc_Pif1_like"/>
    <property type="match status" value="1"/>
</dbReference>
<evidence type="ECO:0000256" key="6">
    <source>
        <dbReference type="ARBA" id="ARBA00023125"/>
    </source>
</evidence>
<keyword evidence="11 12" id="KW-0539">Nucleus</keyword>
<dbReference type="Proteomes" id="UP000094043">
    <property type="component" value="Chromosome 7"/>
</dbReference>
<feature type="region of interest" description="Disordered" evidence="13">
    <location>
        <begin position="82"/>
        <end position="107"/>
    </location>
</feature>
<keyword evidence="8 12" id="KW-0233">DNA recombination</keyword>
<feature type="domain" description="DNA helicase Pif1-like DEAD-box helicase" evidence="14">
    <location>
        <begin position="184"/>
        <end position="326"/>
    </location>
</feature>
<dbReference type="InterPro" id="IPR051055">
    <property type="entry name" value="PIF1_helicase"/>
</dbReference>
<keyword evidence="10 12" id="KW-0413">Isomerase</keyword>
<evidence type="ECO:0000313" key="17">
    <source>
        <dbReference type="Proteomes" id="UP000094043"/>
    </source>
</evidence>
<comment type="subunit">
    <text evidence="12">Monomer.</text>
</comment>
<dbReference type="CDD" id="cd18809">
    <property type="entry name" value="SF1_C_RecD"/>
    <property type="match status" value="1"/>
</dbReference>
<dbReference type="AlphaFoldDB" id="A0AAJ8M2S8"/>
<dbReference type="GO" id="GO:0043139">
    <property type="term" value="F:5'-3' DNA helicase activity"/>
    <property type="evidence" value="ECO:0007669"/>
    <property type="project" value="UniProtKB-UniRule"/>
</dbReference>
<comment type="function">
    <text evidence="12">DNA-dependent ATPase and 5'-3' DNA helicase required for the maintenance of both mitochondrial and nuclear genome stability.</text>
</comment>
<keyword evidence="17" id="KW-1185">Reference proteome</keyword>
<dbReference type="EC" id="5.6.2.3" evidence="12"/>
<evidence type="ECO:0000256" key="1">
    <source>
        <dbReference type="ARBA" id="ARBA00022741"/>
    </source>
</evidence>
<keyword evidence="3 12" id="KW-0378">Hydrolase</keyword>
<feature type="domain" description="DNA helicase Pif1-like DEAD-box helicase" evidence="14">
    <location>
        <begin position="107"/>
        <end position="149"/>
    </location>
</feature>
<feature type="DNA-binding region" evidence="12">
    <location>
        <begin position="554"/>
        <end position="573"/>
    </location>
</feature>
<evidence type="ECO:0000256" key="8">
    <source>
        <dbReference type="ARBA" id="ARBA00023172"/>
    </source>
</evidence>
<dbReference type="Pfam" id="PF05970">
    <property type="entry name" value="PIF1"/>
    <property type="match status" value="2"/>
</dbReference>
<keyword evidence="9 12" id="KW-0234">DNA repair</keyword>
<dbReference type="PANTHER" id="PTHR47642:SF5">
    <property type="entry name" value="ATP-DEPENDENT DNA HELICASE"/>
    <property type="match status" value="1"/>
</dbReference>
<keyword evidence="7 12" id="KW-0496">Mitochondrion</keyword>
<dbReference type="GO" id="GO:0005634">
    <property type="term" value="C:nucleus"/>
    <property type="evidence" value="ECO:0007669"/>
    <property type="project" value="UniProtKB-SubCell"/>
</dbReference>
<dbReference type="InterPro" id="IPR049163">
    <property type="entry name" value="Pif1-like_2B_dom"/>
</dbReference>
<accession>A0AAJ8M2S8</accession>
<dbReference type="GO" id="GO:0006310">
    <property type="term" value="P:DNA recombination"/>
    <property type="evidence" value="ECO:0007669"/>
    <property type="project" value="UniProtKB-UniRule"/>
</dbReference>
<comment type="cofactor">
    <cofactor evidence="12">
        <name>Mg(2+)</name>
        <dbReference type="ChEBI" id="CHEBI:18420"/>
    </cofactor>
</comment>
<keyword evidence="4 12" id="KW-0347">Helicase</keyword>
<gene>
    <name evidence="12" type="primary">PIF1</name>
    <name evidence="16" type="ORF">L203_105666</name>
</gene>
<evidence type="ECO:0000256" key="12">
    <source>
        <dbReference type="HAMAP-Rule" id="MF_03176"/>
    </source>
</evidence>
<comment type="similarity">
    <text evidence="12">Belongs to the helicase family. PIF1 subfamily.</text>
</comment>
<dbReference type="Pfam" id="PF21530">
    <property type="entry name" value="Pif1_2B_dom"/>
    <property type="match status" value="1"/>
</dbReference>
<proteinExistence type="inferred from homology"/>
<comment type="catalytic activity">
    <reaction evidence="12">
        <text>ATP + H2O = ADP + phosphate + H(+)</text>
        <dbReference type="Rhea" id="RHEA:13065"/>
        <dbReference type="ChEBI" id="CHEBI:15377"/>
        <dbReference type="ChEBI" id="CHEBI:15378"/>
        <dbReference type="ChEBI" id="CHEBI:30616"/>
        <dbReference type="ChEBI" id="CHEBI:43474"/>
        <dbReference type="ChEBI" id="CHEBI:456216"/>
        <dbReference type="EC" id="5.6.2.3"/>
    </reaction>
</comment>
<keyword evidence="5 12" id="KW-0067">ATP-binding</keyword>
<dbReference type="InterPro" id="IPR027417">
    <property type="entry name" value="P-loop_NTPase"/>
</dbReference>
<keyword evidence="1 12" id="KW-0547">Nucleotide-binding</keyword>
<name>A0AAJ8M2S8_9TREE</name>
<dbReference type="InterPro" id="IPR010285">
    <property type="entry name" value="DNA_helicase_pif1-like_DEAD"/>
</dbReference>
<evidence type="ECO:0000256" key="2">
    <source>
        <dbReference type="ARBA" id="ARBA00022763"/>
    </source>
</evidence>
<dbReference type="GO" id="GO:0006281">
    <property type="term" value="P:DNA repair"/>
    <property type="evidence" value="ECO:0007669"/>
    <property type="project" value="UniProtKB-UniRule"/>
</dbReference>
<evidence type="ECO:0000256" key="4">
    <source>
        <dbReference type="ARBA" id="ARBA00022806"/>
    </source>
</evidence>
<reference evidence="16" key="1">
    <citation type="submission" date="2016-06" db="EMBL/GenBank/DDBJ databases">
        <authorList>
            <person name="Cuomo C."/>
            <person name="Litvintseva A."/>
            <person name="Heitman J."/>
            <person name="Chen Y."/>
            <person name="Sun S."/>
            <person name="Springer D."/>
            <person name="Dromer F."/>
            <person name="Young S."/>
            <person name="Zeng Q."/>
            <person name="Chapman S."/>
            <person name="Gujja S."/>
            <person name="Saif S."/>
            <person name="Birren B."/>
        </authorList>
    </citation>
    <scope>NUCLEOTIDE SEQUENCE</scope>
    <source>
        <strain evidence="16">CBS 7841</strain>
    </source>
</reference>
<evidence type="ECO:0000256" key="13">
    <source>
        <dbReference type="SAM" id="MobiDB-lite"/>
    </source>
</evidence>
<protein>
    <recommendedName>
        <fullName evidence="12">ATP-dependent DNA helicase PIF1</fullName>
        <ecNumber evidence="12">5.6.2.3</ecNumber>
    </recommendedName>
    <alternativeName>
        <fullName evidence="12">DNA 5'-3' helicase PIF1</fullName>
    </alternativeName>
    <alternativeName>
        <fullName evidence="12">DNA repair and recombination helicase PIF1</fullName>
    </alternativeName>
</protein>
<evidence type="ECO:0000256" key="3">
    <source>
        <dbReference type="ARBA" id="ARBA00022801"/>
    </source>
</evidence>
<keyword evidence="2 12" id="KW-0227">DNA damage</keyword>
<reference evidence="16" key="3">
    <citation type="submission" date="2024-01" db="EMBL/GenBank/DDBJ databases">
        <authorList>
            <person name="Coelho M.A."/>
            <person name="David-Palma M."/>
            <person name="Shea T."/>
            <person name="Sun S."/>
            <person name="Cuomo C.A."/>
            <person name="Heitman J."/>
        </authorList>
    </citation>
    <scope>NUCLEOTIDE SEQUENCE</scope>
    <source>
        <strain evidence="16">CBS 7841</strain>
    </source>
</reference>
<evidence type="ECO:0000259" key="15">
    <source>
        <dbReference type="Pfam" id="PF21530"/>
    </source>
</evidence>
<dbReference type="HAMAP" id="MF_03176">
    <property type="entry name" value="PIF1"/>
    <property type="match status" value="1"/>
</dbReference>